<name>A0A1G9L306_9BACT</name>
<gene>
    <name evidence="4" type="ORF">SAMN04488090_1224</name>
</gene>
<organism evidence="4 5">
    <name type="scientific">Siphonobacter aquaeclarae</name>
    <dbReference type="NCBI Taxonomy" id="563176"/>
    <lineage>
        <taxon>Bacteria</taxon>
        <taxon>Pseudomonadati</taxon>
        <taxon>Bacteroidota</taxon>
        <taxon>Cytophagia</taxon>
        <taxon>Cytophagales</taxon>
        <taxon>Cytophagaceae</taxon>
        <taxon>Siphonobacter</taxon>
    </lineage>
</organism>
<dbReference type="Proteomes" id="UP000198901">
    <property type="component" value="Unassembled WGS sequence"/>
</dbReference>
<accession>A0A1G9L306</accession>
<dbReference type="RefSeq" id="WP_093199106.1">
    <property type="nucleotide sequence ID" value="NZ_FNGS01000002.1"/>
</dbReference>
<dbReference type="STRING" id="563176.SAMN04488090_1224"/>
<proteinExistence type="predicted"/>
<dbReference type="OrthoDB" id="9803233at2"/>
<protein>
    <submittedName>
        <fullName evidence="4">Acetyltransferase (GNAT) family protein</fullName>
    </submittedName>
</protein>
<sequence>MEGITARPESSHSDDAARLLAGAVAELNRRYPEFGATPYDPTEADQPGAAFVIARKADGEAVGCGALRPFREGVAEIKRMFVPEQYRRRGVSREIMVGLESAAEAAGYDWVVLETGVRQPEAIALYEKVGYDRIPNYGRYEGDDLSVCFAKKIKKDTRRELIL</sequence>
<dbReference type="InterPro" id="IPR050832">
    <property type="entry name" value="Bact_Acetyltransf"/>
</dbReference>
<evidence type="ECO:0000256" key="1">
    <source>
        <dbReference type="ARBA" id="ARBA00022679"/>
    </source>
</evidence>
<evidence type="ECO:0000313" key="5">
    <source>
        <dbReference type="Proteomes" id="UP000198901"/>
    </source>
</evidence>
<keyword evidence="2" id="KW-0012">Acyltransferase</keyword>
<dbReference type="SUPFAM" id="SSF55729">
    <property type="entry name" value="Acyl-CoA N-acyltransferases (Nat)"/>
    <property type="match status" value="1"/>
</dbReference>
<dbReference type="InterPro" id="IPR016181">
    <property type="entry name" value="Acyl_CoA_acyltransferase"/>
</dbReference>
<dbReference type="InterPro" id="IPR000182">
    <property type="entry name" value="GNAT_dom"/>
</dbReference>
<dbReference type="AlphaFoldDB" id="A0A1G9L306"/>
<keyword evidence="5" id="KW-1185">Reference proteome</keyword>
<dbReference type="PANTHER" id="PTHR43877:SF2">
    <property type="entry name" value="AMINOALKYLPHOSPHONATE N-ACETYLTRANSFERASE-RELATED"/>
    <property type="match status" value="1"/>
</dbReference>
<evidence type="ECO:0000313" key="4">
    <source>
        <dbReference type="EMBL" id="SDL56077.1"/>
    </source>
</evidence>
<keyword evidence="1 4" id="KW-0808">Transferase</keyword>
<dbReference type="CDD" id="cd04301">
    <property type="entry name" value="NAT_SF"/>
    <property type="match status" value="1"/>
</dbReference>
<dbReference type="Gene3D" id="3.40.630.30">
    <property type="match status" value="1"/>
</dbReference>
<evidence type="ECO:0000259" key="3">
    <source>
        <dbReference type="PROSITE" id="PS51186"/>
    </source>
</evidence>
<dbReference type="PANTHER" id="PTHR43877">
    <property type="entry name" value="AMINOALKYLPHOSPHONATE N-ACETYLTRANSFERASE-RELATED-RELATED"/>
    <property type="match status" value="1"/>
</dbReference>
<dbReference type="PROSITE" id="PS51186">
    <property type="entry name" value="GNAT"/>
    <property type="match status" value="1"/>
</dbReference>
<reference evidence="4 5" key="1">
    <citation type="submission" date="2016-10" db="EMBL/GenBank/DDBJ databases">
        <authorList>
            <person name="de Groot N.N."/>
        </authorList>
    </citation>
    <scope>NUCLEOTIDE SEQUENCE [LARGE SCALE GENOMIC DNA]</scope>
    <source>
        <strain evidence="4 5">DSM 21668</strain>
    </source>
</reference>
<dbReference type="GO" id="GO:0016747">
    <property type="term" value="F:acyltransferase activity, transferring groups other than amino-acyl groups"/>
    <property type="evidence" value="ECO:0007669"/>
    <property type="project" value="InterPro"/>
</dbReference>
<dbReference type="EMBL" id="FNGS01000002">
    <property type="protein sequence ID" value="SDL56077.1"/>
    <property type="molecule type" value="Genomic_DNA"/>
</dbReference>
<evidence type="ECO:0000256" key="2">
    <source>
        <dbReference type="ARBA" id="ARBA00023315"/>
    </source>
</evidence>
<dbReference type="Pfam" id="PF00583">
    <property type="entry name" value="Acetyltransf_1"/>
    <property type="match status" value="1"/>
</dbReference>
<feature type="domain" description="N-acetyltransferase" evidence="3">
    <location>
        <begin position="4"/>
        <end position="154"/>
    </location>
</feature>